<dbReference type="EMBL" id="MN990730">
    <property type="protein sequence ID" value="QIM10397.1"/>
    <property type="molecule type" value="Genomic_DNA"/>
</dbReference>
<sequence>MFRLVVLVLLGLVAFAPAEAADYEINLSALDALGGAQNTESQLPLPVVKPKAVPVPKAKPRPLPTARVKKSVEPVVKRQPQKTVRSLPVAAVKKAEAAKVELTMAQGEKNAEKNNNLSVPTEPNTIPEQAEKIVSSVVSESKSANEKEPEQSEIKTVIKKEKAEVSVSDKGKKENVSENLPSDEMNEKKQLLSYFSDSSAVLVFDADSAELTDEIIQVLTAFADSLDVQNPRKIAIEAYNYDSGEGSFSRKRLSLNRAVAVRSWLLGKGYKSFGIKIINTEDVSLQNNILVSY</sequence>
<accession>A0A6G8F2A4</accession>
<feature type="compositionally biased region" description="Polar residues" evidence="1">
    <location>
        <begin position="113"/>
        <end position="127"/>
    </location>
</feature>
<reference evidence="4" key="1">
    <citation type="journal article" date="2020" name="J. ISSAAS">
        <title>Lactobacilli and other gastrointestinal microbiota of Peromyscus leucopus, reservoir host for agents of Lyme disease and other zoonoses in North America.</title>
        <authorList>
            <person name="Milovic A."/>
            <person name="Bassam K."/>
            <person name="Shao H."/>
            <person name="Chatzistamou I."/>
            <person name="Tufts D.M."/>
            <person name="Diuk-Wasser M."/>
            <person name="Barbour A.G."/>
        </authorList>
    </citation>
    <scope>NUCLEOTIDE SEQUENCE</scope>
    <source>
        <strain evidence="4">LL90</strain>
    </source>
</reference>
<protein>
    <recommendedName>
        <fullName evidence="3">OmpA-like domain-containing protein</fullName>
    </recommendedName>
</protein>
<gene>
    <name evidence="4" type="ORF">PlAlph_2890</name>
</gene>
<dbReference type="SUPFAM" id="SSF103088">
    <property type="entry name" value="OmpA-like"/>
    <property type="match status" value="1"/>
</dbReference>
<name>A0A6G8F2A4_9PROT</name>
<proteinExistence type="predicted"/>
<dbReference type="AlphaFoldDB" id="A0A6G8F2A4"/>
<dbReference type="InterPro" id="IPR036737">
    <property type="entry name" value="OmpA-like_sf"/>
</dbReference>
<dbReference type="Gene3D" id="3.30.1330.60">
    <property type="entry name" value="OmpA-like domain"/>
    <property type="match status" value="1"/>
</dbReference>
<feature type="region of interest" description="Disordered" evidence="1">
    <location>
        <begin position="110"/>
        <end position="129"/>
    </location>
</feature>
<evidence type="ECO:0000313" key="4">
    <source>
        <dbReference type="EMBL" id="QIM10397.1"/>
    </source>
</evidence>
<organism evidence="4">
    <name type="scientific">uncultured Alphaproteobacteria bacterium</name>
    <dbReference type="NCBI Taxonomy" id="91750"/>
    <lineage>
        <taxon>Bacteria</taxon>
        <taxon>Pseudomonadati</taxon>
        <taxon>Pseudomonadota</taxon>
        <taxon>Alphaproteobacteria</taxon>
        <taxon>environmental samples</taxon>
    </lineage>
</organism>
<feature type="region of interest" description="Disordered" evidence="1">
    <location>
        <begin position="52"/>
        <end position="79"/>
    </location>
</feature>
<feature type="signal peptide" evidence="2">
    <location>
        <begin position="1"/>
        <end position="20"/>
    </location>
</feature>
<evidence type="ECO:0000259" key="3">
    <source>
        <dbReference type="Pfam" id="PF00691"/>
    </source>
</evidence>
<feature type="chain" id="PRO_5026214592" description="OmpA-like domain-containing protein" evidence="2">
    <location>
        <begin position="21"/>
        <end position="293"/>
    </location>
</feature>
<evidence type="ECO:0000256" key="1">
    <source>
        <dbReference type="SAM" id="MobiDB-lite"/>
    </source>
</evidence>
<dbReference type="Pfam" id="PF00691">
    <property type="entry name" value="OmpA"/>
    <property type="match status" value="1"/>
</dbReference>
<feature type="domain" description="OmpA-like" evidence="3">
    <location>
        <begin position="204"/>
        <end position="272"/>
    </location>
</feature>
<evidence type="ECO:0000256" key="2">
    <source>
        <dbReference type="SAM" id="SignalP"/>
    </source>
</evidence>
<dbReference type="InterPro" id="IPR006665">
    <property type="entry name" value="OmpA-like"/>
</dbReference>
<keyword evidence="2" id="KW-0732">Signal</keyword>